<dbReference type="EMBL" id="BGJZ01000101">
    <property type="protein sequence ID" value="GBH08803.1"/>
    <property type="molecule type" value="Genomic_DNA"/>
</dbReference>
<comment type="caution">
    <text evidence="1">The sequence shown here is derived from an EMBL/GenBank/DDBJ whole genome shotgun (WGS) entry which is preliminary data.</text>
</comment>
<dbReference type="AlphaFoldDB" id="A0A2V0Q7F9"/>
<protein>
    <submittedName>
        <fullName evidence="1">Uncharacterized protein</fullName>
    </submittedName>
</protein>
<dbReference type="Proteomes" id="UP000247480">
    <property type="component" value="Unassembled WGS sequence"/>
</dbReference>
<name>A0A2V0Q7F9_PSESF</name>
<reference evidence="1 2" key="1">
    <citation type="submission" date="2018-04" db="EMBL/GenBank/DDBJ databases">
        <title>Draft genome sequence of Pseudomonas syringae pv. actinidiae biovar 1 strains isolated from kiwifruit in Kagawa prefecture.</title>
        <authorList>
            <person name="Tabuchi M."/>
            <person name="Saito M."/>
            <person name="Fujiwara S."/>
            <person name="Sasa N."/>
            <person name="Akimitsu K."/>
            <person name="Gomi K."/>
            <person name="Konishi-Sugita S."/>
            <person name="Hamano K."/>
            <person name="Kataoka I."/>
        </authorList>
    </citation>
    <scope>NUCLEOTIDE SEQUENCE [LARGE SCALE GENOMIC DNA]</scope>
    <source>
        <strain evidence="1 2">MAFF212206</strain>
    </source>
</reference>
<organism evidence="1 2">
    <name type="scientific">Pseudomonas syringae pv. actinidiae</name>
    <dbReference type="NCBI Taxonomy" id="103796"/>
    <lineage>
        <taxon>Bacteria</taxon>
        <taxon>Pseudomonadati</taxon>
        <taxon>Pseudomonadota</taxon>
        <taxon>Gammaproteobacteria</taxon>
        <taxon>Pseudomonadales</taxon>
        <taxon>Pseudomonadaceae</taxon>
        <taxon>Pseudomonas</taxon>
        <taxon>Pseudomonas syringae</taxon>
    </lineage>
</organism>
<evidence type="ECO:0000313" key="2">
    <source>
        <dbReference type="Proteomes" id="UP000247480"/>
    </source>
</evidence>
<gene>
    <name evidence="1" type="ORF">KPSA1_02186</name>
</gene>
<sequence>MIEQKNSCHTYQNPESFDLGVLIKVFTYSIYLWPADRA</sequence>
<proteinExistence type="predicted"/>
<accession>A0A2V0Q7F9</accession>
<evidence type="ECO:0000313" key="1">
    <source>
        <dbReference type="EMBL" id="GBH08803.1"/>
    </source>
</evidence>